<protein>
    <submittedName>
        <fullName evidence="2">Secretion/DNA translocation related CpaE-like protein</fullName>
    </submittedName>
</protein>
<dbReference type="GO" id="GO:0005524">
    <property type="term" value="F:ATP binding"/>
    <property type="evidence" value="ECO:0007669"/>
    <property type="project" value="TreeGrafter"/>
</dbReference>
<evidence type="ECO:0000313" key="3">
    <source>
        <dbReference type="Proteomes" id="UP000239485"/>
    </source>
</evidence>
<gene>
    <name evidence="2" type="ORF">CLV92_112106</name>
</gene>
<dbReference type="PANTHER" id="PTHR43384:SF11">
    <property type="entry name" value="SEPTUM SITE DETERMINING PROTEIN"/>
    <property type="match status" value="1"/>
</dbReference>
<comment type="caution">
    <text evidence="2">The sequence shown here is derived from an EMBL/GenBank/DDBJ whole genome shotgun (WGS) entry which is preliminary data.</text>
</comment>
<dbReference type="AlphaFoldDB" id="A0A2S6IFF1"/>
<reference evidence="2 3" key="1">
    <citation type="submission" date="2018-02" db="EMBL/GenBank/DDBJ databases">
        <title>Genomic Encyclopedia of Archaeal and Bacterial Type Strains, Phase II (KMG-II): from individual species to whole genera.</title>
        <authorList>
            <person name="Goeker M."/>
        </authorList>
    </citation>
    <scope>NUCLEOTIDE SEQUENCE [LARGE SCALE GENOMIC DNA]</scope>
    <source>
        <strain evidence="2 3">DSM 22857</strain>
    </source>
</reference>
<dbReference type="InterPro" id="IPR059050">
    <property type="entry name" value="Rv3660c_N"/>
</dbReference>
<dbReference type="Pfam" id="PF26563">
    <property type="entry name" value="Rv3660c_N"/>
    <property type="match status" value="1"/>
</dbReference>
<sequence>MAAPTRHPSPHPGDAAVLCTADEELAAAVQRIAAAAGCASLPHRRTPDPGPAPTGTRARLLLVGADVLTGSRAGRRLPSGTEVVVLSLAPAPEDLWQRAADAGACHVAVLPEAEAWLLERLADLADHLADQLTDTGQVVGVVGGCGGAGASVLASALAGTAAARGSATLLVDGDPLGGGLDLLLGAEDLPGLRWADLLRVRGRLRADVLHAVVAPEPGLHLLSWGREASHELPTDAVESVLSAARRSHELTVWDLPARPRGAGLDALAACDEVLLVVPARVRAAAAARRVAELLAPRTSRLRLVVRGPAPTGLDADALVEAVGVPLAGDLAAEKDLDVAVDRGEGVPQRRRSPLRAWCEEWHEEFLAARALAGAL</sequence>
<dbReference type="RefSeq" id="WP_211291177.1">
    <property type="nucleotide sequence ID" value="NZ_PTJD01000012.1"/>
</dbReference>
<dbReference type="Gene3D" id="3.40.50.300">
    <property type="entry name" value="P-loop containing nucleotide triphosphate hydrolases"/>
    <property type="match status" value="1"/>
</dbReference>
<dbReference type="GO" id="GO:0009898">
    <property type="term" value="C:cytoplasmic side of plasma membrane"/>
    <property type="evidence" value="ECO:0007669"/>
    <property type="project" value="TreeGrafter"/>
</dbReference>
<keyword evidence="3" id="KW-1185">Reference proteome</keyword>
<dbReference type="PANTHER" id="PTHR43384">
    <property type="entry name" value="SEPTUM SITE-DETERMINING PROTEIN MIND HOMOLOG, CHLOROPLASTIC-RELATED"/>
    <property type="match status" value="1"/>
</dbReference>
<dbReference type="InterPro" id="IPR022521">
    <property type="entry name" value="Rv3660c"/>
</dbReference>
<dbReference type="EMBL" id="PTJD01000012">
    <property type="protein sequence ID" value="PPK92927.1"/>
    <property type="molecule type" value="Genomic_DNA"/>
</dbReference>
<dbReference type="SUPFAM" id="SSF52540">
    <property type="entry name" value="P-loop containing nucleoside triphosphate hydrolases"/>
    <property type="match status" value="1"/>
</dbReference>
<dbReference type="InterPro" id="IPR050625">
    <property type="entry name" value="ParA/MinD_ATPase"/>
</dbReference>
<accession>A0A2S6IFF1</accession>
<evidence type="ECO:0000313" key="2">
    <source>
        <dbReference type="EMBL" id="PPK92927.1"/>
    </source>
</evidence>
<dbReference type="GO" id="GO:0016887">
    <property type="term" value="F:ATP hydrolysis activity"/>
    <property type="evidence" value="ECO:0007669"/>
    <property type="project" value="TreeGrafter"/>
</dbReference>
<evidence type="ECO:0000259" key="1">
    <source>
        <dbReference type="Pfam" id="PF26563"/>
    </source>
</evidence>
<dbReference type="GO" id="GO:0005829">
    <property type="term" value="C:cytosol"/>
    <property type="evidence" value="ECO:0007669"/>
    <property type="project" value="TreeGrafter"/>
</dbReference>
<dbReference type="NCBIfam" id="TIGR03815">
    <property type="entry name" value="CpaE_hom_Actino"/>
    <property type="match status" value="1"/>
</dbReference>
<feature type="domain" description="Rv3660c-like CheY-like N-terminal" evidence="1">
    <location>
        <begin position="20"/>
        <end position="126"/>
    </location>
</feature>
<dbReference type="InterPro" id="IPR027417">
    <property type="entry name" value="P-loop_NTPase"/>
</dbReference>
<proteinExistence type="predicted"/>
<organism evidence="2 3">
    <name type="scientific">Kineococcus xinjiangensis</name>
    <dbReference type="NCBI Taxonomy" id="512762"/>
    <lineage>
        <taxon>Bacteria</taxon>
        <taxon>Bacillati</taxon>
        <taxon>Actinomycetota</taxon>
        <taxon>Actinomycetes</taxon>
        <taxon>Kineosporiales</taxon>
        <taxon>Kineosporiaceae</taxon>
        <taxon>Kineococcus</taxon>
    </lineage>
</organism>
<name>A0A2S6IFF1_9ACTN</name>
<dbReference type="Proteomes" id="UP000239485">
    <property type="component" value="Unassembled WGS sequence"/>
</dbReference>
<dbReference type="GO" id="GO:0051782">
    <property type="term" value="P:negative regulation of cell division"/>
    <property type="evidence" value="ECO:0007669"/>
    <property type="project" value="TreeGrafter"/>
</dbReference>